<reference evidence="2" key="1">
    <citation type="submission" date="2015-01" db="EMBL/GenBank/DDBJ databases">
        <authorList>
            <person name="Durling Mikael"/>
        </authorList>
    </citation>
    <scope>NUCLEOTIDE SEQUENCE</scope>
</reference>
<dbReference type="PANTHER" id="PTHR31410">
    <property type="entry name" value="TRANSMEMBRANE PROTEIN 246"/>
    <property type="match status" value="1"/>
</dbReference>
<keyword evidence="1" id="KW-0812">Transmembrane</keyword>
<feature type="transmembrane region" description="Helical" evidence="1">
    <location>
        <begin position="20"/>
        <end position="38"/>
    </location>
</feature>
<dbReference type="SUPFAM" id="SSF53448">
    <property type="entry name" value="Nucleotide-diphospho-sugar transferases"/>
    <property type="match status" value="1"/>
</dbReference>
<dbReference type="InterPro" id="IPR029044">
    <property type="entry name" value="Nucleotide-diphossugar_trans"/>
</dbReference>
<dbReference type="GO" id="GO:0006506">
    <property type="term" value="P:GPI anchor biosynthetic process"/>
    <property type="evidence" value="ECO:0007669"/>
    <property type="project" value="InterPro"/>
</dbReference>
<sequence>MALLSTLKRLSSARPPLVDVALAALWLILFQLAALYSWRDPGSFFFDYEKASKPLYSAIRESEADEFIQKALTASATSQQPDLQHETHPNYAYLDNHSATRICVGIPTKGREKEQFLPRTIASLVDTLSPDERKSLHIIILITEENPKANPAFGQSWLSNMADEVLLYSPVPKYLSADTYRYINESKPSESAERNEHVQMDYATLMETCRKQGTDYFVLVEDDIIASRDWFSRLNRALHLLEASPTPDDWLYLRLFYTELYLGWNAEEWHIYLPRVFLFYAMVAGIILLGRALWGRHTKKQSPCHTTSIVRFHVWFIAFTALFFMAGRVTVIPRSEGIREMNNYGCCAQGLAFPAHRLDMLEGKLRAPPHHAAGDSFIEIIADEMNLKRWAMEPSVFQHVGVRGSSEKGGPRKKLWNYGFET</sequence>
<feature type="transmembrane region" description="Helical" evidence="1">
    <location>
        <begin position="314"/>
        <end position="331"/>
    </location>
</feature>
<evidence type="ECO:0000313" key="2">
    <source>
        <dbReference type="EMBL" id="CEO57861.1"/>
    </source>
</evidence>
<gene>
    <name evidence="2" type="ORF">BN869_000013919_1</name>
</gene>
<feature type="transmembrane region" description="Helical" evidence="1">
    <location>
        <begin position="276"/>
        <end position="294"/>
    </location>
</feature>
<accession>A0A0B7KSP5</accession>
<dbReference type="InterPro" id="IPR029675">
    <property type="entry name" value="PGAP4"/>
</dbReference>
<dbReference type="EMBL" id="CDPU01000167">
    <property type="protein sequence ID" value="CEO57861.1"/>
    <property type="molecule type" value="Genomic_DNA"/>
</dbReference>
<dbReference type="CDD" id="cd22189">
    <property type="entry name" value="PGAP4-like_fungal"/>
    <property type="match status" value="1"/>
</dbReference>
<protein>
    <submittedName>
        <fullName evidence="2">Uncharacterized protein</fullName>
    </submittedName>
</protein>
<evidence type="ECO:0000256" key="1">
    <source>
        <dbReference type="SAM" id="Phobius"/>
    </source>
</evidence>
<organism evidence="2">
    <name type="scientific">Bionectria ochroleuca</name>
    <name type="common">Gliocladium roseum</name>
    <dbReference type="NCBI Taxonomy" id="29856"/>
    <lineage>
        <taxon>Eukaryota</taxon>
        <taxon>Fungi</taxon>
        <taxon>Dikarya</taxon>
        <taxon>Ascomycota</taxon>
        <taxon>Pezizomycotina</taxon>
        <taxon>Sordariomycetes</taxon>
        <taxon>Hypocreomycetidae</taxon>
        <taxon>Hypocreales</taxon>
        <taxon>Bionectriaceae</taxon>
        <taxon>Clonostachys</taxon>
    </lineage>
</organism>
<keyword evidence="1" id="KW-0472">Membrane</keyword>
<dbReference type="PANTHER" id="PTHR31410:SF1">
    <property type="entry name" value="POST-GPI ATTACHMENT TO PROTEINS FACTOR 4"/>
    <property type="match status" value="1"/>
</dbReference>
<dbReference type="GO" id="GO:0016757">
    <property type="term" value="F:glycosyltransferase activity"/>
    <property type="evidence" value="ECO:0007669"/>
    <property type="project" value="InterPro"/>
</dbReference>
<dbReference type="GO" id="GO:0000139">
    <property type="term" value="C:Golgi membrane"/>
    <property type="evidence" value="ECO:0007669"/>
    <property type="project" value="InterPro"/>
</dbReference>
<keyword evidence="1" id="KW-1133">Transmembrane helix</keyword>
<proteinExistence type="predicted"/>
<name>A0A0B7KSP5_BIOOC</name>
<dbReference type="AlphaFoldDB" id="A0A0B7KSP5"/>